<evidence type="ECO:0000313" key="1">
    <source>
        <dbReference type="EMBL" id="KKC98412.1"/>
    </source>
</evidence>
<evidence type="ECO:0000313" key="2">
    <source>
        <dbReference type="Proteomes" id="UP000033633"/>
    </source>
</evidence>
<reference evidence="1 2" key="1">
    <citation type="submission" date="2014-12" db="EMBL/GenBank/DDBJ databases">
        <title>Mercury Reductase activity and rhizosphere competence traits in the genome of root associated Photobacterium halotolerans MELD1.</title>
        <authorList>
            <person name="Mathew D.C."/>
            <person name="Huang C.-C."/>
        </authorList>
    </citation>
    <scope>NUCLEOTIDE SEQUENCE [LARGE SCALE GENOMIC DNA]</scope>
    <source>
        <strain evidence="1 2">MELD1</strain>
    </source>
</reference>
<dbReference type="Proteomes" id="UP000033633">
    <property type="component" value="Unassembled WGS sequence"/>
</dbReference>
<accession>A0A0F5V8K4</accession>
<comment type="caution">
    <text evidence="1">The sequence shown here is derived from an EMBL/GenBank/DDBJ whole genome shotgun (WGS) entry which is preliminary data.</text>
</comment>
<dbReference type="AlphaFoldDB" id="A0A0F5V8K4"/>
<proteinExistence type="predicted"/>
<sequence length="65" mass="7474">MLLETEAFSYQAFKPIAAYCGFDLFFRDCQTEPWMVQVVIAGQNSKVRRASTVRLLEDMFVIFGS</sequence>
<organism evidence="1 2">
    <name type="scientific">Photobacterium halotolerans</name>
    <dbReference type="NCBI Taxonomy" id="265726"/>
    <lineage>
        <taxon>Bacteria</taxon>
        <taxon>Pseudomonadati</taxon>
        <taxon>Pseudomonadota</taxon>
        <taxon>Gammaproteobacteria</taxon>
        <taxon>Vibrionales</taxon>
        <taxon>Vibrionaceae</taxon>
        <taxon>Photobacterium</taxon>
    </lineage>
</organism>
<protein>
    <submittedName>
        <fullName evidence="1">Uncharacterized protein</fullName>
    </submittedName>
</protein>
<dbReference type="EMBL" id="JWYV01000020">
    <property type="protein sequence ID" value="KKC98412.1"/>
    <property type="molecule type" value="Genomic_DNA"/>
</dbReference>
<name>A0A0F5V8K4_9GAMM</name>
<keyword evidence="2" id="KW-1185">Reference proteome</keyword>
<gene>
    <name evidence="1" type="ORF">KY46_18465</name>
</gene>